<keyword evidence="2" id="KW-1133">Transmembrane helix</keyword>
<reference evidence="3" key="1">
    <citation type="journal article" date="2020" name="Stud. Mycol.">
        <title>101 Dothideomycetes genomes: a test case for predicting lifestyles and emergence of pathogens.</title>
        <authorList>
            <person name="Haridas S."/>
            <person name="Albert R."/>
            <person name="Binder M."/>
            <person name="Bloem J."/>
            <person name="Labutti K."/>
            <person name="Salamov A."/>
            <person name="Andreopoulos B."/>
            <person name="Baker S."/>
            <person name="Barry K."/>
            <person name="Bills G."/>
            <person name="Bluhm B."/>
            <person name="Cannon C."/>
            <person name="Castanera R."/>
            <person name="Culley D."/>
            <person name="Daum C."/>
            <person name="Ezra D."/>
            <person name="Gonzalez J."/>
            <person name="Henrissat B."/>
            <person name="Kuo A."/>
            <person name="Liang C."/>
            <person name="Lipzen A."/>
            <person name="Lutzoni F."/>
            <person name="Magnuson J."/>
            <person name="Mondo S."/>
            <person name="Nolan M."/>
            <person name="Ohm R."/>
            <person name="Pangilinan J."/>
            <person name="Park H.-J."/>
            <person name="Ramirez L."/>
            <person name="Alfaro M."/>
            <person name="Sun H."/>
            <person name="Tritt A."/>
            <person name="Yoshinaga Y."/>
            <person name="Zwiers L.-H."/>
            <person name="Turgeon B."/>
            <person name="Goodwin S."/>
            <person name="Spatafora J."/>
            <person name="Crous P."/>
            <person name="Grigoriev I."/>
        </authorList>
    </citation>
    <scope>NUCLEOTIDE SEQUENCE</scope>
    <source>
        <strain evidence="3">CBS 473.64</strain>
    </source>
</reference>
<accession>A0A6A6S7C2</accession>
<dbReference type="EMBL" id="MU006780">
    <property type="protein sequence ID" value="KAF2643102.1"/>
    <property type="molecule type" value="Genomic_DNA"/>
</dbReference>
<organism evidence="3 4">
    <name type="scientific">Massarina eburnea CBS 473.64</name>
    <dbReference type="NCBI Taxonomy" id="1395130"/>
    <lineage>
        <taxon>Eukaryota</taxon>
        <taxon>Fungi</taxon>
        <taxon>Dikarya</taxon>
        <taxon>Ascomycota</taxon>
        <taxon>Pezizomycotina</taxon>
        <taxon>Dothideomycetes</taxon>
        <taxon>Pleosporomycetidae</taxon>
        <taxon>Pleosporales</taxon>
        <taxon>Massarineae</taxon>
        <taxon>Massarinaceae</taxon>
        <taxon>Massarina</taxon>
    </lineage>
</organism>
<feature type="compositionally biased region" description="Basic and acidic residues" evidence="1">
    <location>
        <begin position="198"/>
        <end position="217"/>
    </location>
</feature>
<gene>
    <name evidence="3" type="ORF">P280DRAFT_515544</name>
</gene>
<evidence type="ECO:0000256" key="1">
    <source>
        <dbReference type="SAM" id="MobiDB-lite"/>
    </source>
</evidence>
<evidence type="ECO:0000313" key="4">
    <source>
        <dbReference type="Proteomes" id="UP000799753"/>
    </source>
</evidence>
<feature type="compositionally biased region" description="Basic and acidic residues" evidence="1">
    <location>
        <begin position="127"/>
        <end position="139"/>
    </location>
</feature>
<keyword evidence="4" id="KW-1185">Reference proteome</keyword>
<dbReference type="AlphaFoldDB" id="A0A6A6S7C2"/>
<dbReference type="Proteomes" id="UP000799753">
    <property type="component" value="Unassembled WGS sequence"/>
</dbReference>
<evidence type="ECO:0000313" key="3">
    <source>
        <dbReference type="EMBL" id="KAF2643102.1"/>
    </source>
</evidence>
<evidence type="ECO:0000256" key="2">
    <source>
        <dbReference type="SAM" id="Phobius"/>
    </source>
</evidence>
<feature type="transmembrane region" description="Helical" evidence="2">
    <location>
        <begin position="79"/>
        <end position="104"/>
    </location>
</feature>
<feature type="region of interest" description="Disordered" evidence="1">
    <location>
        <begin position="109"/>
        <end position="139"/>
    </location>
</feature>
<feature type="region of interest" description="Disordered" evidence="1">
    <location>
        <begin position="152"/>
        <end position="233"/>
    </location>
</feature>
<keyword evidence="2" id="KW-0472">Membrane</keyword>
<evidence type="ECO:0008006" key="5">
    <source>
        <dbReference type="Google" id="ProtNLM"/>
    </source>
</evidence>
<sequence>MITPTFRYSRYFWQVRPFVAIYHDSDLTSSTSIPLITPPPSLPFTPINPATFPSNSTLTTLPSTSIDQSPSYSQKNTNYIGIGVGVGIGGLVLISVLVTVFYVLRRRRQKQQNANAQTNDGYGETGTAEKPELHGESIPKHEFAKEVVGDPVFEMPDSSAPVELGGEEREEVHVADNVNQENTEEEAGKNPVAGNVDQENKEADVGKLEEKEKKDDAQTVNAGGEKVEDVRAQ</sequence>
<keyword evidence="2" id="KW-0812">Transmembrane</keyword>
<dbReference type="OrthoDB" id="10674993at2759"/>
<proteinExistence type="predicted"/>
<protein>
    <recommendedName>
        <fullName evidence="5">Mid2 domain-containing protein</fullName>
    </recommendedName>
</protein>
<name>A0A6A6S7C2_9PLEO</name>